<proteinExistence type="predicted"/>
<dbReference type="RefSeq" id="WP_123609790.1">
    <property type="nucleotide sequence ID" value="NZ_RJVG01000007.1"/>
</dbReference>
<comment type="caution">
    <text evidence="1">The sequence shown here is derived from an EMBL/GenBank/DDBJ whole genome shotgun (WGS) entry which is preliminary data.</text>
</comment>
<dbReference type="InterPro" id="IPR013783">
    <property type="entry name" value="Ig-like_fold"/>
</dbReference>
<dbReference type="Gene3D" id="2.60.40.10">
    <property type="entry name" value="Immunoglobulins"/>
    <property type="match status" value="1"/>
</dbReference>
<organism evidence="1 2">
    <name type="scientific">Mobilisporobacter senegalensis</name>
    <dbReference type="NCBI Taxonomy" id="1329262"/>
    <lineage>
        <taxon>Bacteria</taxon>
        <taxon>Bacillati</taxon>
        <taxon>Bacillota</taxon>
        <taxon>Clostridia</taxon>
        <taxon>Lachnospirales</taxon>
        <taxon>Lachnospiraceae</taxon>
        <taxon>Mobilisporobacter</taxon>
    </lineage>
</organism>
<dbReference type="AlphaFoldDB" id="A0A3N1XK39"/>
<protein>
    <submittedName>
        <fullName evidence="1">Uncharacterized protein</fullName>
    </submittedName>
</protein>
<evidence type="ECO:0000313" key="1">
    <source>
        <dbReference type="EMBL" id="ROR27089.1"/>
    </source>
</evidence>
<dbReference type="Proteomes" id="UP000273083">
    <property type="component" value="Unassembled WGS sequence"/>
</dbReference>
<gene>
    <name evidence="1" type="ORF">EDD66_1072</name>
</gene>
<name>A0A3N1XK39_9FIRM</name>
<sequence length="224" mass="23987">MKSISLKKVCWVTLILVFALLYAPISLKVRAAETKEIKVSVVDDISLSTVTRGESSTDYNTVYSFTLDKTAIVKVSAEQSFYPSAGSAGVGCGVYTDSPGTALVKNGELGKLYEPTTITTWLEAGTYFIVFKVTDADCNKNENGVTSVGIYAEYIDRTATGNTSYVKAAKSKVYVVYNGKTYSATANSKGSFSIKTAKLTKGKKITAYAVKSGVKSKTSSVKVK</sequence>
<accession>A0A3N1XK39</accession>
<reference evidence="1 2" key="1">
    <citation type="submission" date="2018-11" db="EMBL/GenBank/DDBJ databases">
        <title>Genomic Encyclopedia of Type Strains, Phase IV (KMG-IV): sequencing the most valuable type-strain genomes for metagenomic binning, comparative biology and taxonomic classification.</title>
        <authorList>
            <person name="Goeker M."/>
        </authorList>
    </citation>
    <scope>NUCLEOTIDE SEQUENCE [LARGE SCALE GENOMIC DNA]</scope>
    <source>
        <strain evidence="1 2">DSM 26537</strain>
    </source>
</reference>
<keyword evidence="2" id="KW-1185">Reference proteome</keyword>
<evidence type="ECO:0000313" key="2">
    <source>
        <dbReference type="Proteomes" id="UP000273083"/>
    </source>
</evidence>
<dbReference type="EMBL" id="RJVG01000007">
    <property type="protein sequence ID" value="ROR27089.1"/>
    <property type="molecule type" value="Genomic_DNA"/>
</dbReference>